<dbReference type="Proteomes" id="UP000076580">
    <property type="component" value="Chromosome 03"/>
</dbReference>
<evidence type="ECO:0000313" key="3">
    <source>
        <dbReference type="Proteomes" id="UP000076580"/>
    </source>
</evidence>
<dbReference type="AlphaFoldDB" id="A0A151GAS3"/>
<dbReference type="GeneID" id="63718777"/>
<dbReference type="InParanoid" id="A0A151GAS3"/>
<feature type="chain" id="PRO_5007580412" description="Cell wall galactomannoprotein" evidence="1">
    <location>
        <begin position="21"/>
        <end position="246"/>
    </location>
</feature>
<reference evidence="2 3" key="1">
    <citation type="journal article" date="2016" name="Sci. Rep.">
        <title>Insights into Adaptations to a Near-Obligate Nematode Endoparasitic Lifestyle from the Finished Genome of Drechmeria coniospora.</title>
        <authorList>
            <person name="Zhang L."/>
            <person name="Zhou Z."/>
            <person name="Guo Q."/>
            <person name="Fokkens L."/>
            <person name="Miskei M."/>
            <person name="Pocsi I."/>
            <person name="Zhang W."/>
            <person name="Chen M."/>
            <person name="Wang L."/>
            <person name="Sun Y."/>
            <person name="Donzelli B.G."/>
            <person name="Gibson D.M."/>
            <person name="Nelson D.R."/>
            <person name="Luo J.G."/>
            <person name="Rep M."/>
            <person name="Liu H."/>
            <person name="Yang S."/>
            <person name="Wang J."/>
            <person name="Krasnoff S.B."/>
            <person name="Xu Y."/>
            <person name="Molnar I."/>
            <person name="Lin M."/>
        </authorList>
    </citation>
    <scope>NUCLEOTIDE SEQUENCE [LARGE SCALE GENOMIC DNA]</scope>
    <source>
        <strain evidence="2 3">ARSEF 6962</strain>
    </source>
</reference>
<name>A0A151GAS3_DRECN</name>
<comment type="caution">
    <text evidence="2">The sequence shown here is derived from an EMBL/GenBank/DDBJ whole genome shotgun (WGS) entry which is preliminary data.</text>
</comment>
<evidence type="ECO:0000256" key="1">
    <source>
        <dbReference type="SAM" id="SignalP"/>
    </source>
</evidence>
<organism evidence="2 3">
    <name type="scientific">Drechmeria coniospora</name>
    <name type="common">Nematophagous fungus</name>
    <name type="synonym">Meria coniospora</name>
    <dbReference type="NCBI Taxonomy" id="98403"/>
    <lineage>
        <taxon>Eukaryota</taxon>
        <taxon>Fungi</taxon>
        <taxon>Dikarya</taxon>
        <taxon>Ascomycota</taxon>
        <taxon>Pezizomycotina</taxon>
        <taxon>Sordariomycetes</taxon>
        <taxon>Hypocreomycetidae</taxon>
        <taxon>Hypocreales</taxon>
        <taxon>Ophiocordycipitaceae</taxon>
        <taxon>Drechmeria</taxon>
    </lineage>
</organism>
<dbReference type="EMBL" id="LAYC01000003">
    <property type="protein sequence ID" value="KYK54177.1"/>
    <property type="molecule type" value="Genomic_DNA"/>
</dbReference>
<proteinExistence type="predicted"/>
<evidence type="ECO:0000313" key="2">
    <source>
        <dbReference type="EMBL" id="KYK54177.1"/>
    </source>
</evidence>
<keyword evidence="1" id="KW-0732">Signal</keyword>
<keyword evidence="3" id="KW-1185">Reference proteome</keyword>
<evidence type="ECO:0008006" key="4">
    <source>
        <dbReference type="Google" id="ProtNLM"/>
    </source>
</evidence>
<gene>
    <name evidence="2" type="ORF">DCS_06134</name>
</gene>
<protein>
    <recommendedName>
        <fullName evidence="4">Cell wall galactomannoprotein</fullName>
    </recommendedName>
</protein>
<sequence length="246" mass="27212">MKLAKAMALASLASVTVAVADPRHLAIVTDALVDVVSKATALQTHLDGNFSMDAVVASSDALVQSLGSSRNKVGTTDDINDVAEATALYLQFVPRFVELSDSLRKALMDRKPDVVKAEACGRVKWNVRLVARGVHDLQYTLGIRFPDHLLESANVAKVPPYKPMAELEKYIGQSTDDVPDEDDDDDDARFTYGGHYFFANDERNIFTPQYEKFVTAVEDLTSNFSWWSCKVARWIMAVKRLFGCAT</sequence>
<feature type="signal peptide" evidence="1">
    <location>
        <begin position="1"/>
        <end position="20"/>
    </location>
</feature>
<dbReference type="RefSeq" id="XP_040653529.1">
    <property type="nucleotide sequence ID" value="XM_040803425.1"/>
</dbReference>
<accession>A0A151GAS3</accession>